<dbReference type="SUPFAM" id="SSF53187">
    <property type="entry name" value="Zn-dependent exopeptidases"/>
    <property type="match status" value="1"/>
</dbReference>
<dbReference type="InterPro" id="IPR002933">
    <property type="entry name" value="Peptidase_M20"/>
</dbReference>
<dbReference type="Proteomes" id="UP000391919">
    <property type="component" value="Unassembled WGS sequence"/>
</dbReference>
<feature type="binding site" evidence="3">
    <location>
        <position position="192"/>
    </location>
    <ligand>
        <name>Zn(2+)</name>
        <dbReference type="ChEBI" id="CHEBI:29105"/>
        <label>1</label>
    </ligand>
</feature>
<evidence type="ECO:0000256" key="2">
    <source>
        <dbReference type="ARBA" id="ARBA00022801"/>
    </source>
</evidence>
<dbReference type="Pfam" id="PF07687">
    <property type="entry name" value="M20_dimer"/>
    <property type="match status" value="1"/>
</dbReference>
<keyword evidence="7" id="KW-1185">Reference proteome</keyword>
<evidence type="ECO:0000256" key="4">
    <source>
        <dbReference type="PIRSR" id="PIRSR001235-2"/>
    </source>
</evidence>
<dbReference type="Pfam" id="PF01546">
    <property type="entry name" value="Peptidase_M20"/>
    <property type="match status" value="1"/>
</dbReference>
<dbReference type="GO" id="GO:0046872">
    <property type="term" value="F:metal ion binding"/>
    <property type="evidence" value="ECO:0007669"/>
    <property type="project" value="UniProtKB-KW"/>
</dbReference>
<organism evidence="6 7">
    <name type="scientific">Weizmannia acidilactici</name>
    <dbReference type="NCBI Taxonomy" id="2607726"/>
    <lineage>
        <taxon>Bacteria</taxon>
        <taxon>Bacillati</taxon>
        <taxon>Bacillota</taxon>
        <taxon>Bacilli</taxon>
        <taxon>Bacillales</taxon>
        <taxon>Bacillaceae</taxon>
        <taxon>Heyndrickxia</taxon>
    </lineage>
</organism>
<evidence type="ECO:0000313" key="7">
    <source>
        <dbReference type="Proteomes" id="UP000391919"/>
    </source>
</evidence>
<comment type="cofactor">
    <cofactor evidence="3">
        <name>Zn(2+)</name>
        <dbReference type="ChEBI" id="CHEBI:29105"/>
    </cofactor>
    <text evidence="3">Binds 2 Zn(2+) ions per subunit.</text>
</comment>
<evidence type="ECO:0000313" key="6">
    <source>
        <dbReference type="EMBL" id="GER69826.1"/>
    </source>
</evidence>
<dbReference type="SUPFAM" id="SSF55031">
    <property type="entry name" value="Bacterial exopeptidase dimerisation domain"/>
    <property type="match status" value="1"/>
</dbReference>
<dbReference type="NCBIfam" id="TIGR01879">
    <property type="entry name" value="hydantase"/>
    <property type="match status" value="1"/>
</dbReference>
<dbReference type="InterPro" id="IPR011650">
    <property type="entry name" value="Peptidase_M20_dimer"/>
</dbReference>
<feature type="domain" description="Peptidase M20 dimerisation" evidence="5">
    <location>
        <begin position="214"/>
        <end position="313"/>
    </location>
</feature>
<dbReference type="GO" id="GO:0016813">
    <property type="term" value="F:hydrolase activity, acting on carbon-nitrogen (but not peptide) bonds, in linear amidines"/>
    <property type="evidence" value="ECO:0007669"/>
    <property type="project" value="InterPro"/>
</dbReference>
<feature type="binding site" evidence="3">
    <location>
        <position position="94"/>
    </location>
    <ligand>
        <name>Zn(2+)</name>
        <dbReference type="ChEBI" id="CHEBI:29105"/>
        <label>2</label>
    </ligand>
</feature>
<dbReference type="PANTHER" id="PTHR32494">
    <property type="entry name" value="ALLANTOATE DEIMINASE-RELATED"/>
    <property type="match status" value="1"/>
</dbReference>
<dbReference type="PANTHER" id="PTHR32494:SF5">
    <property type="entry name" value="ALLANTOATE AMIDOHYDROLASE"/>
    <property type="match status" value="1"/>
</dbReference>
<dbReference type="InterPro" id="IPR010158">
    <property type="entry name" value="Amidase_Cbmase"/>
</dbReference>
<proteinExistence type="inferred from homology"/>
<dbReference type="Gene3D" id="3.40.630.10">
    <property type="entry name" value="Zn peptidases"/>
    <property type="match status" value="1"/>
</dbReference>
<dbReference type="NCBIfam" id="NF006768">
    <property type="entry name" value="PRK09290.1-1"/>
    <property type="match status" value="1"/>
</dbReference>
<feature type="binding site" evidence="3">
    <location>
        <position position="83"/>
    </location>
    <ligand>
        <name>Zn(2+)</name>
        <dbReference type="ChEBI" id="CHEBI:29105"/>
        <label>1</label>
    </ligand>
</feature>
<dbReference type="InterPro" id="IPR036264">
    <property type="entry name" value="Bact_exopeptidase_dim_dom"/>
</dbReference>
<feature type="binding site" evidence="4">
    <location>
        <position position="277"/>
    </location>
    <ligand>
        <name>allantoate</name>
        <dbReference type="ChEBI" id="CHEBI:17536"/>
    </ligand>
</feature>
<comment type="similarity">
    <text evidence="1">Belongs to the peptidase M20 family.</text>
</comment>
<keyword evidence="3" id="KW-0479">Metal-binding</keyword>
<gene>
    <name evidence="6" type="primary">pucF</name>
    <name evidence="6" type="ORF">BpJC7_11290</name>
</gene>
<feature type="binding site" evidence="4">
    <location>
        <position position="290"/>
    </location>
    <ligand>
        <name>allantoate</name>
        <dbReference type="ChEBI" id="CHEBI:17536"/>
    </ligand>
</feature>
<accession>A0A5J4J4B2</accession>
<protein>
    <submittedName>
        <fullName evidence="6">Allantoate amidohydrolase</fullName>
    </submittedName>
</protein>
<dbReference type="RefSeq" id="WP_151680695.1">
    <property type="nucleotide sequence ID" value="NZ_BKZP01000021.1"/>
</dbReference>
<feature type="binding site" evidence="4">
    <location>
        <position position="217"/>
    </location>
    <ligand>
        <name>allantoate</name>
        <dbReference type="ChEBI" id="CHEBI:17536"/>
    </ligand>
</feature>
<reference evidence="6 7" key="1">
    <citation type="submission" date="2019-09" db="EMBL/GenBank/DDBJ databases">
        <title>Draft genome sequence of Bacillus sp. JC-7.</title>
        <authorList>
            <person name="Tanaka N."/>
            <person name="Shiwa Y."/>
            <person name="Fujita N."/>
            <person name="Tanasupawat S."/>
        </authorList>
    </citation>
    <scope>NUCLEOTIDE SEQUENCE [LARGE SCALE GENOMIC DNA]</scope>
    <source>
        <strain evidence="6 7">JC-7</strain>
    </source>
</reference>
<name>A0A5J4J4B2_9BACI</name>
<dbReference type="Gene3D" id="3.30.70.360">
    <property type="match status" value="1"/>
</dbReference>
<keyword evidence="3" id="KW-0862">Zinc</keyword>
<feature type="binding site" evidence="3">
    <location>
        <position position="384"/>
    </location>
    <ligand>
        <name>Zn(2+)</name>
        <dbReference type="ChEBI" id="CHEBI:29105"/>
        <label>2</label>
    </ligand>
</feature>
<comment type="caution">
    <text evidence="6">The sequence shown here is derived from an EMBL/GenBank/DDBJ whole genome shotgun (WGS) entry which is preliminary data.</text>
</comment>
<dbReference type="PIRSF" id="PIRSF001235">
    <property type="entry name" value="Amidase_carbamoylase"/>
    <property type="match status" value="1"/>
</dbReference>
<dbReference type="AlphaFoldDB" id="A0A5J4J4B2"/>
<evidence type="ECO:0000256" key="1">
    <source>
        <dbReference type="ARBA" id="ARBA00006153"/>
    </source>
</evidence>
<feature type="binding site" evidence="3">
    <location>
        <position position="94"/>
    </location>
    <ligand>
        <name>Zn(2+)</name>
        <dbReference type="ChEBI" id="CHEBI:29105"/>
        <label>1</label>
    </ligand>
</feature>
<dbReference type="CDD" id="cd03884">
    <property type="entry name" value="M20_bAS"/>
    <property type="match status" value="1"/>
</dbReference>
<dbReference type="EMBL" id="BKZQ01000011">
    <property type="protein sequence ID" value="GER69826.1"/>
    <property type="molecule type" value="Genomic_DNA"/>
</dbReference>
<sequence length="412" mass="45395">MLVNPISETNQISAMIEWLASFGKTESGGVTRLLYTPAWKEAQQALKAKMEEEGLQTYFDSVGNLFGRLQGTENSGTILTGSHIDTVAEGGKYDGAYGIIAGFIAVTRLFRKYGAPKKTIEIVSLCEEEGSRFPLTFWGSKNICGIYNLNVAKKIQDTDGIAFLDAMRASGFDPQHYTPPVRPDVKKFVELHIEQGMVLEKNEKAIGVVTHIVGQRRYTVRIKGESNHAGTTPMQLRKDAVSAAAEFISYLTRKAKETDPRLVATVGQIDVKPNVSNVVAGEVAFSLDVRHHQSEVIEQYCEDIFAAFERDAAKMGVGVAVTKWLDAEPVELDRELAETARSIAKQQKIAFQDIVSGAGHDSQIFGPFCPTLLLFVPSQNGISHSPKEYTAIRDLETGILLLENILYKLAYE</sequence>
<keyword evidence="2" id="KW-0378">Hydrolase</keyword>
<evidence type="ECO:0000256" key="3">
    <source>
        <dbReference type="PIRSR" id="PIRSR001235-1"/>
    </source>
</evidence>
<dbReference type="NCBIfam" id="NF006771">
    <property type="entry name" value="PRK09290.1-5"/>
    <property type="match status" value="1"/>
</dbReference>
<feature type="binding site" evidence="3">
    <location>
        <position position="129"/>
    </location>
    <ligand>
        <name>Zn(2+)</name>
        <dbReference type="ChEBI" id="CHEBI:29105"/>
        <label>2</label>
    </ligand>
</feature>
<evidence type="ECO:0000259" key="5">
    <source>
        <dbReference type="Pfam" id="PF07687"/>
    </source>
</evidence>